<accession>A0ABX8WMU2</accession>
<dbReference type="Pfam" id="PF13793">
    <property type="entry name" value="Pribosyltran_N"/>
    <property type="match status" value="1"/>
</dbReference>
<comment type="catalytic activity">
    <reaction evidence="7">
        <text>D-ribose 5-phosphate + ATP = 5-phospho-alpha-D-ribose 1-diphosphate + AMP + H(+)</text>
        <dbReference type="Rhea" id="RHEA:15609"/>
        <dbReference type="ChEBI" id="CHEBI:15378"/>
        <dbReference type="ChEBI" id="CHEBI:30616"/>
        <dbReference type="ChEBI" id="CHEBI:58017"/>
        <dbReference type="ChEBI" id="CHEBI:78346"/>
        <dbReference type="ChEBI" id="CHEBI:456215"/>
        <dbReference type="EC" id="2.7.6.1"/>
    </reaction>
</comment>
<evidence type="ECO:0000256" key="5">
    <source>
        <dbReference type="ARBA" id="ARBA00022777"/>
    </source>
</evidence>
<dbReference type="EMBL" id="CP080590">
    <property type="protein sequence ID" value="QYO78321.1"/>
    <property type="molecule type" value="Genomic_DNA"/>
</dbReference>
<evidence type="ECO:0000256" key="4">
    <source>
        <dbReference type="ARBA" id="ARBA00022741"/>
    </source>
</evidence>
<evidence type="ECO:0000256" key="3">
    <source>
        <dbReference type="ARBA" id="ARBA00022727"/>
    </source>
</evidence>
<keyword evidence="5" id="KW-0418">Kinase</keyword>
<keyword evidence="6" id="KW-0067">ATP-binding</keyword>
<dbReference type="RefSeq" id="WP_220306800.1">
    <property type="nucleotide sequence ID" value="NZ_CP080590.1"/>
</dbReference>
<sequence length="323" mass="34405">MRLFALGGAGPLAKSIAGAIGVELDPVEERAFSDGEHKSRPLVSVRNEDVYVLAQLHAHDGKTPGDLLMRLLFFLATCRENGAARVTAVVPYLPFMRKERQTKPRDPVTSRYVATLFEAVGTTMVATIEVHNPAAFQNAFRCQTSHLNAHHLMAQRICSIARSPIVVASPDSGGMHRAGLVREAVQQETGRDVGSAMMEKHRSQDVLTGTQFAGDVAGADVFIVDDIIATGNTIVRAAEACRAHGANRVFAMATHGLFAGGAEGLFAQGVLDGIVVTDSVAPFVLPAEAEQRLEVIPTGELMGAAIARLHGGGSINRLLNPRM</sequence>
<evidence type="ECO:0000313" key="9">
    <source>
        <dbReference type="EMBL" id="QYO78321.1"/>
    </source>
</evidence>
<protein>
    <recommendedName>
        <fullName evidence="1">ribose-phosphate diphosphokinase</fullName>
        <ecNumber evidence="1">2.7.6.1</ecNumber>
    </recommendedName>
</protein>
<keyword evidence="4" id="KW-0547">Nucleotide-binding</keyword>
<dbReference type="SUPFAM" id="SSF53271">
    <property type="entry name" value="PRTase-like"/>
    <property type="match status" value="1"/>
</dbReference>
<dbReference type="PANTHER" id="PTHR10210:SF32">
    <property type="entry name" value="RIBOSE-PHOSPHATE PYROPHOSPHOKINASE 2"/>
    <property type="match status" value="1"/>
</dbReference>
<dbReference type="InterPro" id="IPR000836">
    <property type="entry name" value="PRTase_dom"/>
</dbReference>
<feature type="domain" description="Ribose-phosphate pyrophosphokinase N-terminal" evidence="8">
    <location>
        <begin position="1"/>
        <end position="121"/>
    </location>
</feature>
<dbReference type="PANTHER" id="PTHR10210">
    <property type="entry name" value="RIBOSE-PHOSPHATE DIPHOSPHOKINASE FAMILY MEMBER"/>
    <property type="match status" value="1"/>
</dbReference>
<keyword evidence="2 9" id="KW-0808">Transferase</keyword>
<reference evidence="9 10" key="1">
    <citation type="submission" date="2021-08" db="EMBL/GenBank/DDBJ databases">
        <title>Devosia salina sp. nov., isolated from the South China Sea sediment.</title>
        <authorList>
            <person name="Zhou Z."/>
        </authorList>
    </citation>
    <scope>NUCLEOTIDE SEQUENCE [LARGE SCALE GENOMIC DNA]</scope>
    <source>
        <strain evidence="9 10">SCS-3</strain>
    </source>
</reference>
<evidence type="ECO:0000313" key="10">
    <source>
        <dbReference type="Proteomes" id="UP000825799"/>
    </source>
</evidence>
<gene>
    <name evidence="9" type="primary">prs</name>
    <name evidence="9" type="ORF">K1X15_07160</name>
</gene>
<dbReference type="InterPro" id="IPR029057">
    <property type="entry name" value="PRTase-like"/>
</dbReference>
<dbReference type="NCBIfam" id="TIGR01251">
    <property type="entry name" value="ribP_PPkin"/>
    <property type="match status" value="1"/>
</dbReference>
<organism evidence="9 10">
    <name type="scientific">Devosia salina</name>
    <dbReference type="NCBI Taxonomy" id="2860336"/>
    <lineage>
        <taxon>Bacteria</taxon>
        <taxon>Pseudomonadati</taxon>
        <taxon>Pseudomonadota</taxon>
        <taxon>Alphaproteobacteria</taxon>
        <taxon>Hyphomicrobiales</taxon>
        <taxon>Devosiaceae</taxon>
        <taxon>Devosia</taxon>
    </lineage>
</organism>
<proteinExistence type="predicted"/>
<dbReference type="Pfam" id="PF14572">
    <property type="entry name" value="Pribosyl_synth"/>
    <property type="match status" value="1"/>
</dbReference>
<evidence type="ECO:0000256" key="2">
    <source>
        <dbReference type="ARBA" id="ARBA00022679"/>
    </source>
</evidence>
<dbReference type="SMART" id="SM01400">
    <property type="entry name" value="Pribosyltran_N"/>
    <property type="match status" value="1"/>
</dbReference>
<dbReference type="EC" id="2.7.6.1" evidence="1"/>
<evidence type="ECO:0000256" key="1">
    <source>
        <dbReference type="ARBA" id="ARBA00013247"/>
    </source>
</evidence>
<keyword evidence="10" id="KW-1185">Reference proteome</keyword>
<name>A0ABX8WMU2_9HYPH</name>
<dbReference type="CDD" id="cd06223">
    <property type="entry name" value="PRTases_typeI"/>
    <property type="match status" value="1"/>
</dbReference>
<dbReference type="InterPro" id="IPR029099">
    <property type="entry name" value="Pribosyltran_N"/>
</dbReference>
<dbReference type="Gene3D" id="3.40.50.2020">
    <property type="match status" value="2"/>
</dbReference>
<dbReference type="GO" id="GO:0004749">
    <property type="term" value="F:ribose phosphate diphosphokinase activity"/>
    <property type="evidence" value="ECO:0007669"/>
    <property type="project" value="UniProtKB-EC"/>
</dbReference>
<dbReference type="Proteomes" id="UP000825799">
    <property type="component" value="Chromosome"/>
</dbReference>
<keyword evidence="3" id="KW-0545">Nucleotide biosynthesis</keyword>
<evidence type="ECO:0000259" key="8">
    <source>
        <dbReference type="Pfam" id="PF13793"/>
    </source>
</evidence>
<evidence type="ECO:0000256" key="7">
    <source>
        <dbReference type="ARBA" id="ARBA00049535"/>
    </source>
</evidence>
<evidence type="ECO:0000256" key="6">
    <source>
        <dbReference type="ARBA" id="ARBA00022840"/>
    </source>
</evidence>
<dbReference type="InterPro" id="IPR005946">
    <property type="entry name" value="Rib-P_diPkinase"/>
</dbReference>